<dbReference type="FunFam" id="1.20.272.10:FF:000011">
    <property type="entry name" value="Replication factor C subunit 2"/>
    <property type="match status" value="1"/>
</dbReference>
<proteinExistence type="inferred from homology"/>
<comment type="similarity">
    <text evidence="2">Belongs to the activator 1 small subunits family.</text>
</comment>
<accession>A0A9Q0M4X0</accession>
<evidence type="ECO:0000313" key="8">
    <source>
        <dbReference type="EMBL" id="KAJ6220098.1"/>
    </source>
</evidence>
<dbReference type="InterPro" id="IPR008921">
    <property type="entry name" value="DNA_pol3_clamp-load_cplx_C"/>
</dbReference>
<evidence type="ECO:0000259" key="7">
    <source>
        <dbReference type="SMART" id="SM00382"/>
    </source>
</evidence>
<dbReference type="Pfam" id="PF08542">
    <property type="entry name" value="Rep_fac_C"/>
    <property type="match status" value="1"/>
</dbReference>
<dbReference type="GO" id="GO:0005634">
    <property type="term" value="C:nucleus"/>
    <property type="evidence" value="ECO:0007669"/>
    <property type="project" value="UniProtKB-SubCell"/>
</dbReference>
<dbReference type="OrthoDB" id="10249205at2759"/>
<protein>
    <recommendedName>
        <fullName evidence="7">AAA+ ATPase domain-containing protein</fullName>
    </recommendedName>
</protein>
<feature type="domain" description="AAA+ ATPase" evidence="7">
    <location>
        <begin position="62"/>
        <end position="192"/>
    </location>
</feature>
<dbReference type="InterPro" id="IPR027417">
    <property type="entry name" value="P-loop_NTPase"/>
</dbReference>
<dbReference type="SUPFAM" id="SSF52540">
    <property type="entry name" value="P-loop containing nucleoside triphosphate hydrolases"/>
    <property type="match status" value="1"/>
</dbReference>
<keyword evidence="6" id="KW-0539">Nucleus</keyword>
<dbReference type="InterPro" id="IPR047854">
    <property type="entry name" value="RFC_lid"/>
</dbReference>
<name>A0A9Q0M4X0_BLOTA</name>
<evidence type="ECO:0000256" key="5">
    <source>
        <dbReference type="ARBA" id="ARBA00022840"/>
    </source>
</evidence>
<dbReference type="GO" id="GO:0005524">
    <property type="term" value="F:ATP binding"/>
    <property type="evidence" value="ECO:0007669"/>
    <property type="project" value="UniProtKB-KW"/>
</dbReference>
<reference evidence="8" key="1">
    <citation type="submission" date="2022-12" db="EMBL/GenBank/DDBJ databases">
        <title>Genome assemblies of Blomia tropicalis.</title>
        <authorList>
            <person name="Cui Y."/>
        </authorList>
    </citation>
    <scope>NUCLEOTIDE SEQUENCE</scope>
    <source>
        <tissue evidence="8">Adult mites</tissue>
    </source>
</reference>
<dbReference type="NCBIfam" id="NF001679">
    <property type="entry name" value="PRK00440.1"/>
    <property type="match status" value="1"/>
</dbReference>
<dbReference type="Gene3D" id="3.40.50.300">
    <property type="entry name" value="P-loop containing nucleotide triphosphate hydrolases"/>
    <property type="match status" value="1"/>
</dbReference>
<dbReference type="InterPro" id="IPR050238">
    <property type="entry name" value="DNA_Rep/Repair_Clamp_Loader"/>
</dbReference>
<evidence type="ECO:0000256" key="1">
    <source>
        <dbReference type="ARBA" id="ARBA00004123"/>
    </source>
</evidence>
<keyword evidence="9" id="KW-1185">Reference proteome</keyword>
<comment type="caution">
    <text evidence="8">The sequence shown here is derived from an EMBL/GenBank/DDBJ whole genome shotgun (WGS) entry which is preliminary data.</text>
</comment>
<dbReference type="FunFam" id="3.40.50.300:FF:000129">
    <property type="entry name" value="Replication factor C subunit 5"/>
    <property type="match status" value="1"/>
</dbReference>
<dbReference type="GO" id="GO:0006281">
    <property type="term" value="P:DNA repair"/>
    <property type="evidence" value="ECO:0007669"/>
    <property type="project" value="TreeGrafter"/>
</dbReference>
<evidence type="ECO:0000256" key="6">
    <source>
        <dbReference type="ARBA" id="ARBA00023242"/>
    </source>
</evidence>
<dbReference type="SUPFAM" id="SSF48019">
    <property type="entry name" value="post-AAA+ oligomerization domain-like"/>
    <property type="match status" value="1"/>
</dbReference>
<organism evidence="8 9">
    <name type="scientific">Blomia tropicalis</name>
    <name type="common">Mite</name>
    <dbReference type="NCBI Taxonomy" id="40697"/>
    <lineage>
        <taxon>Eukaryota</taxon>
        <taxon>Metazoa</taxon>
        <taxon>Ecdysozoa</taxon>
        <taxon>Arthropoda</taxon>
        <taxon>Chelicerata</taxon>
        <taxon>Arachnida</taxon>
        <taxon>Acari</taxon>
        <taxon>Acariformes</taxon>
        <taxon>Sarcoptiformes</taxon>
        <taxon>Astigmata</taxon>
        <taxon>Glycyphagoidea</taxon>
        <taxon>Echimyopodidae</taxon>
        <taxon>Blomia</taxon>
    </lineage>
</organism>
<dbReference type="GO" id="GO:0003689">
    <property type="term" value="F:DNA clamp loader activity"/>
    <property type="evidence" value="ECO:0007669"/>
    <property type="project" value="TreeGrafter"/>
</dbReference>
<evidence type="ECO:0000256" key="3">
    <source>
        <dbReference type="ARBA" id="ARBA00022705"/>
    </source>
</evidence>
<dbReference type="CDD" id="cd00009">
    <property type="entry name" value="AAA"/>
    <property type="match status" value="1"/>
</dbReference>
<dbReference type="Pfam" id="PF00004">
    <property type="entry name" value="AAA"/>
    <property type="match status" value="1"/>
</dbReference>
<dbReference type="AlphaFoldDB" id="A0A9Q0M4X0"/>
<dbReference type="EMBL" id="JAPWDV010000002">
    <property type="protein sequence ID" value="KAJ6220098.1"/>
    <property type="molecule type" value="Genomic_DNA"/>
</dbReference>
<keyword evidence="3" id="KW-0235">DNA replication</keyword>
<dbReference type="PANTHER" id="PTHR11669">
    <property type="entry name" value="REPLICATION FACTOR C / DNA POLYMERASE III GAMMA-TAU SUBUNIT"/>
    <property type="match status" value="1"/>
</dbReference>
<dbReference type="GO" id="GO:0016887">
    <property type="term" value="F:ATP hydrolysis activity"/>
    <property type="evidence" value="ECO:0007669"/>
    <property type="project" value="InterPro"/>
</dbReference>
<dbReference type="GO" id="GO:0006261">
    <property type="term" value="P:DNA-templated DNA replication"/>
    <property type="evidence" value="ECO:0007669"/>
    <property type="project" value="TreeGrafter"/>
</dbReference>
<evidence type="ECO:0000313" key="9">
    <source>
        <dbReference type="Proteomes" id="UP001142055"/>
    </source>
</evidence>
<keyword evidence="4" id="KW-0547">Nucleotide-binding</keyword>
<dbReference type="GO" id="GO:0005663">
    <property type="term" value="C:DNA replication factor C complex"/>
    <property type="evidence" value="ECO:0007669"/>
    <property type="project" value="TreeGrafter"/>
</dbReference>
<dbReference type="OMA" id="GATKYIQ"/>
<dbReference type="Gene3D" id="1.10.8.60">
    <property type="match status" value="1"/>
</dbReference>
<dbReference type="CDD" id="cd18140">
    <property type="entry name" value="HLD_clamp_RFC"/>
    <property type="match status" value="1"/>
</dbReference>
<dbReference type="GO" id="GO:0003677">
    <property type="term" value="F:DNA binding"/>
    <property type="evidence" value="ECO:0007669"/>
    <property type="project" value="InterPro"/>
</dbReference>
<dbReference type="Proteomes" id="UP001142055">
    <property type="component" value="Chromosome 2"/>
</dbReference>
<gene>
    <name evidence="8" type="ORF">RDWZM_005910</name>
</gene>
<dbReference type="Pfam" id="PF21960">
    <property type="entry name" value="RCF1-5-like_lid"/>
    <property type="match status" value="1"/>
</dbReference>
<dbReference type="InterPro" id="IPR013748">
    <property type="entry name" value="Rep_factorC_C"/>
</dbReference>
<evidence type="ECO:0000256" key="2">
    <source>
        <dbReference type="ARBA" id="ARBA00005378"/>
    </source>
</evidence>
<evidence type="ECO:0000256" key="4">
    <source>
        <dbReference type="ARBA" id="ARBA00022741"/>
    </source>
</evidence>
<dbReference type="InterPro" id="IPR003959">
    <property type="entry name" value="ATPase_AAA_core"/>
</dbReference>
<dbReference type="SMART" id="SM00382">
    <property type="entry name" value="AAA"/>
    <property type="match status" value="1"/>
</dbReference>
<dbReference type="Gene3D" id="1.20.272.10">
    <property type="match status" value="1"/>
</dbReference>
<dbReference type="PANTHER" id="PTHR11669:SF20">
    <property type="entry name" value="REPLICATION FACTOR C SUBUNIT 4"/>
    <property type="match status" value="1"/>
</dbReference>
<comment type="subcellular location">
    <subcellularLocation>
        <location evidence="1">Nucleus</location>
    </subcellularLocation>
</comment>
<dbReference type="InterPro" id="IPR003593">
    <property type="entry name" value="AAA+_ATPase"/>
</dbReference>
<keyword evidence="5" id="KW-0067">ATP-binding</keyword>
<sequence length="352" mass="39762">MDIDDLDDKDLLDVELKPTKTFTKDDLKTWVEKYRPTKLEDVVYQIEVISALKNIIESNAANLPNLLLYGPPGTGKTSTIIALSKQIFGSHYSSRVLELNASDDRGIQVVREKIRNFSQQIISNAANKSIPPIKIVILDECDSMTRDAQSALRRTMEKYSITTRFCLICNYASKIIDPIVSRCTVFRFKPLKSDLVKSTLLNVCQKEGFKISDEGLKTLINISEGDLRLSITLLQTASLIVNPDEEISNKLICEISGFIPNDEIEKFFNICRLKSYEKMVAKVDDITKMGYSGSQFLDQLQDWIVNADELLLSDRQKSIICEQIALNDKRLLDGGDEYLQMLEVGSTIITNI</sequence>